<reference evidence="2" key="2">
    <citation type="submission" date="2021-09" db="EMBL/GenBank/DDBJ databases">
        <authorList>
            <person name="Jia N."/>
            <person name="Wang J."/>
            <person name="Shi W."/>
            <person name="Du L."/>
            <person name="Sun Y."/>
            <person name="Zhan W."/>
            <person name="Jiang J."/>
            <person name="Wang Q."/>
            <person name="Zhang B."/>
            <person name="Ji P."/>
            <person name="Sakyi L.B."/>
            <person name="Cui X."/>
            <person name="Yuan T."/>
            <person name="Jiang B."/>
            <person name="Yang W."/>
            <person name="Lam T.T.-Y."/>
            <person name="Chang Q."/>
            <person name="Ding S."/>
            <person name="Wang X."/>
            <person name="Zhu J."/>
            <person name="Ruan X."/>
            <person name="Zhao L."/>
            <person name="Wei J."/>
            <person name="Que T."/>
            <person name="Du C."/>
            <person name="Cheng J."/>
            <person name="Dai P."/>
            <person name="Han X."/>
            <person name="Huang E."/>
            <person name="Gao Y."/>
            <person name="Liu J."/>
            <person name="Shao H."/>
            <person name="Ye R."/>
            <person name="Li L."/>
            <person name="Wei W."/>
            <person name="Wang X."/>
            <person name="Wang C."/>
            <person name="Huo Q."/>
            <person name="Li W."/>
            <person name="Guo W."/>
            <person name="Chen H."/>
            <person name="Chen S."/>
            <person name="Zhou L."/>
            <person name="Zhou L."/>
            <person name="Ni X."/>
            <person name="Tian J."/>
            <person name="Zhou Y."/>
            <person name="Sheng Y."/>
            <person name="Liu T."/>
            <person name="Pan Y."/>
            <person name="Xia L."/>
            <person name="Li J."/>
            <person name="Zhao F."/>
            <person name="Cao W."/>
        </authorList>
    </citation>
    <scope>NUCLEOTIDE SEQUENCE</scope>
    <source>
        <strain evidence="2">Rmic-2018</strain>
        <tissue evidence="2">Larvae</tissue>
    </source>
</reference>
<dbReference type="GO" id="GO:0003676">
    <property type="term" value="F:nucleic acid binding"/>
    <property type="evidence" value="ECO:0007669"/>
    <property type="project" value="InterPro"/>
</dbReference>
<proteinExistence type="predicted"/>
<dbReference type="AlphaFoldDB" id="A0A9J6DAK6"/>
<dbReference type="InterPro" id="IPR004875">
    <property type="entry name" value="DDE_SF_endonuclease_dom"/>
</dbReference>
<keyword evidence="3" id="KW-1185">Reference proteome</keyword>
<sequence length="239" mass="26440">MSFLCNLRVVFLPANTTSPLQPFDAGIPKNAIHFHQKYNVRRFLARVSHGDDPEKLSLLDTVHYLSISWDSVTSETISNCCRKCGFHRHFASEDTKRSKGDPVACASDIDDGVKAEFLSTGTDARFTEFVSIDDNVPNCEFQSVAEIAAEVVGGAAAKEARNKAPKDSGDNQNVHRPANFAEALAGLDALQSFFCTKNNENVDEGLRCVQELFLSKGERQQQKIVFLEINNVFCPYTSV</sequence>
<dbReference type="Proteomes" id="UP000821866">
    <property type="component" value="Chromosome 8"/>
</dbReference>
<protein>
    <recommendedName>
        <fullName evidence="1">DDE-1 domain-containing protein</fullName>
    </recommendedName>
</protein>
<evidence type="ECO:0000313" key="2">
    <source>
        <dbReference type="EMBL" id="KAH8018886.1"/>
    </source>
</evidence>
<name>A0A9J6DAK6_RHIMP</name>
<organism evidence="2 3">
    <name type="scientific">Rhipicephalus microplus</name>
    <name type="common">Cattle tick</name>
    <name type="synonym">Boophilus microplus</name>
    <dbReference type="NCBI Taxonomy" id="6941"/>
    <lineage>
        <taxon>Eukaryota</taxon>
        <taxon>Metazoa</taxon>
        <taxon>Ecdysozoa</taxon>
        <taxon>Arthropoda</taxon>
        <taxon>Chelicerata</taxon>
        <taxon>Arachnida</taxon>
        <taxon>Acari</taxon>
        <taxon>Parasitiformes</taxon>
        <taxon>Ixodida</taxon>
        <taxon>Ixodoidea</taxon>
        <taxon>Ixodidae</taxon>
        <taxon>Rhipicephalinae</taxon>
        <taxon>Rhipicephalus</taxon>
        <taxon>Boophilus</taxon>
    </lineage>
</organism>
<dbReference type="EMBL" id="JABSTU010000010">
    <property type="protein sequence ID" value="KAH8018886.1"/>
    <property type="molecule type" value="Genomic_DNA"/>
</dbReference>
<gene>
    <name evidence="2" type="ORF">HPB51_013566</name>
</gene>
<comment type="caution">
    <text evidence="2">The sequence shown here is derived from an EMBL/GenBank/DDBJ whole genome shotgun (WGS) entry which is preliminary data.</text>
</comment>
<accession>A0A9J6DAK6</accession>
<evidence type="ECO:0000259" key="1">
    <source>
        <dbReference type="Pfam" id="PF03184"/>
    </source>
</evidence>
<reference evidence="2" key="1">
    <citation type="journal article" date="2020" name="Cell">
        <title>Large-Scale Comparative Analyses of Tick Genomes Elucidate Their Genetic Diversity and Vector Capacities.</title>
        <authorList>
            <consortium name="Tick Genome and Microbiome Consortium (TIGMIC)"/>
            <person name="Jia N."/>
            <person name="Wang J."/>
            <person name="Shi W."/>
            <person name="Du L."/>
            <person name="Sun Y."/>
            <person name="Zhan W."/>
            <person name="Jiang J.F."/>
            <person name="Wang Q."/>
            <person name="Zhang B."/>
            <person name="Ji P."/>
            <person name="Bell-Sakyi L."/>
            <person name="Cui X.M."/>
            <person name="Yuan T.T."/>
            <person name="Jiang B.G."/>
            <person name="Yang W.F."/>
            <person name="Lam T.T."/>
            <person name="Chang Q.C."/>
            <person name="Ding S.J."/>
            <person name="Wang X.J."/>
            <person name="Zhu J.G."/>
            <person name="Ruan X.D."/>
            <person name="Zhao L."/>
            <person name="Wei J.T."/>
            <person name="Ye R.Z."/>
            <person name="Que T.C."/>
            <person name="Du C.H."/>
            <person name="Zhou Y.H."/>
            <person name="Cheng J.X."/>
            <person name="Dai P.F."/>
            <person name="Guo W.B."/>
            <person name="Han X.H."/>
            <person name="Huang E.J."/>
            <person name="Li L.F."/>
            <person name="Wei W."/>
            <person name="Gao Y.C."/>
            <person name="Liu J.Z."/>
            <person name="Shao H.Z."/>
            <person name="Wang X."/>
            <person name="Wang C.C."/>
            <person name="Yang T.C."/>
            <person name="Huo Q.B."/>
            <person name="Li W."/>
            <person name="Chen H.Y."/>
            <person name="Chen S.E."/>
            <person name="Zhou L.G."/>
            <person name="Ni X.B."/>
            <person name="Tian J.H."/>
            <person name="Sheng Y."/>
            <person name="Liu T."/>
            <person name="Pan Y.S."/>
            <person name="Xia L.Y."/>
            <person name="Li J."/>
            <person name="Zhao F."/>
            <person name="Cao W.C."/>
        </authorList>
    </citation>
    <scope>NUCLEOTIDE SEQUENCE</scope>
    <source>
        <strain evidence="2">Rmic-2018</strain>
    </source>
</reference>
<feature type="domain" description="DDE-1" evidence="1">
    <location>
        <begin position="4"/>
        <end position="80"/>
    </location>
</feature>
<dbReference type="Pfam" id="PF03184">
    <property type="entry name" value="DDE_1"/>
    <property type="match status" value="1"/>
</dbReference>
<evidence type="ECO:0000313" key="3">
    <source>
        <dbReference type="Proteomes" id="UP000821866"/>
    </source>
</evidence>